<evidence type="ECO:0000313" key="2">
    <source>
        <dbReference type="Proteomes" id="UP001607302"/>
    </source>
</evidence>
<sequence>MPRNAVLRNIYKHQNIFILSHIRQNMTIPLQVYLHYLCYEYQNFHLLHELHIVTMEQFFDRVYFKKKHYVKSALKINRFSKKIAMSVTLAIIEPKSCRTTVGSRLFFNYMIRRINRIRGLECFLIIEEDFRLKHLSSSFVRYP</sequence>
<organism evidence="1 2">
    <name type="scientific">Vespula squamosa</name>
    <name type="common">Southern yellow jacket</name>
    <name type="synonym">Wasp</name>
    <dbReference type="NCBI Taxonomy" id="30214"/>
    <lineage>
        <taxon>Eukaryota</taxon>
        <taxon>Metazoa</taxon>
        <taxon>Ecdysozoa</taxon>
        <taxon>Arthropoda</taxon>
        <taxon>Hexapoda</taxon>
        <taxon>Insecta</taxon>
        <taxon>Pterygota</taxon>
        <taxon>Neoptera</taxon>
        <taxon>Endopterygota</taxon>
        <taxon>Hymenoptera</taxon>
        <taxon>Apocrita</taxon>
        <taxon>Aculeata</taxon>
        <taxon>Vespoidea</taxon>
        <taxon>Vespidae</taxon>
        <taxon>Vespinae</taxon>
        <taxon>Vespula</taxon>
    </lineage>
</organism>
<evidence type="ECO:0008006" key="3">
    <source>
        <dbReference type="Google" id="ProtNLM"/>
    </source>
</evidence>
<reference evidence="1 2" key="1">
    <citation type="journal article" date="2024" name="Ann. Entomol. Soc. Am.">
        <title>Genomic analyses of the southern and eastern yellowjacket wasps (Hymenoptera: Vespidae) reveal evolutionary signatures of social life.</title>
        <authorList>
            <person name="Catto M.A."/>
            <person name="Caine P.B."/>
            <person name="Orr S.E."/>
            <person name="Hunt B.G."/>
            <person name="Goodisman M.A.D."/>
        </authorList>
    </citation>
    <scope>NUCLEOTIDE SEQUENCE [LARGE SCALE GENOMIC DNA]</scope>
    <source>
        <strain evidence="1">233</strain>
        <tissue evidence="1">Head and thorax</tissue>
    </source>
</reference>
<name>A0ABD2AA66_VESSQ</name>
<feature type="non-terminal residue" evidence="1">
    <location>
        <position position="143"/>
    </location>
</feature>
<proteinExistence type="predicted"/>
<dbReference type="EMBL" id="JAUDFV010000153">
    <property type="protein sequence ID" value="KAL2717508.1"/>
    <property type="molecule type" value="Genomic_DNA"/>
</dbReference>
<dbReference type="Proteomes" id="UP001607302">
    <property type="component" value="Unassembled WGS sequence"/>
</dbReference>
<comment type="caution">
    <text evidence="1">The sequence shown here is derived from an EMBL/GenBank/DDBJ whole genome shotgun (WGS) entry which is preliminary data.</text>
</comment>
<accession>A0ABD2AA66</accession>
<keyword evidence="2" id="KW-1185">Reference proteome</keyword>
<gene>
    <name evidence="1" type="ORF">V1478_013208</name>
</gene>
<dbReference type="AlphaFoldDB" id="A0ABD2AA66"/>
<protein>
    <recommendedName>
        <fullName evidence="3">Maturase K</fullName>
    </recommendedName>
</protein>
<evidence type="ECO:0000313" key="1">
    <source>
        <dbReference type="EMBL" id="KAL2717508.1"/>
    </source>
</evidence>